<reference evidence="1 2" key="1">
    <citation type="submission" date="2009-10" db="EMBL/GenBank/DDBJ databases">
        <authorList>
            <person name="Shrivastava S."/>
            <person name="Brinkac L.B."/>
            <person name="Brown J.L."/>
            <person name="Bruce D.B."/>
            <person name="Detter C."/>
            <person name="Green L.D."/>
            <person name="Munk C.A."/>
            <person name="Rogers Y.C."/>
            <person name="Tapia R."/>
            <person name="Saunders E.S."/>
            <person name="Sims D.R."/>
            <person name="Smith L.A."/>
            <person name="Smith T.J."/>
            <person name="Sutton G."/>
            <person name="Brettin T."/>
        </authorList>
    </citation>
    <scope>NUCLEOTIDE SEQUENCE [LARGE SCALE GENOMIC DNA]</scope>
    <source>
        <strain evidence="2">D str. 1873</strain>
    </source>
</reference>
<gene>
    <name evidence="1" type="ORF">CLG_B2228</name>
</gene>
<organism evidence="1 2">
    <name type="scientific">Clostridium botulinum D str. 1873</name>
    <dbReference type="NCBI Taxonomy" id="592027"/>
    <lineage>
        <taxon>Bacteria</taxon>
        <taxon>Bacillati</taxon>
        <taxon>Bacillota</taxon>
        <taxon>Clostridia</taxon>
        <taxon>Eubacteriales</taxon>
        <taxon>Clostridiaceae</taxon>
        <taxon>Clostridium</taxon>
    </lineage>
</organism>
<protein>
    <submittedName>
        <fullName evidence="1">Uncharacterized protein</fullName>
    </submittedName>
</protein>
<comment type="caution">
    <text evidence="1">The sequence shown here is derived from an EMBL/GenBank/DDBJ whole genome shotgun (WGS) entry which is preliminary data.</text>
</comment>
<accession>A0A9P2LKE8</accession>
<dbReference type="Proteomes" id="UP000006160">
    <property type="component" value="Unassembled WGS sequence"/>
</dbReference>
<evidence type="ECO:0000313" key="2">
    <source>
        <dbReference type="Proteomes" id="UP000006160"/>
    </source>
</evidence>
<proteinExistence type="predicted"/>
<sequence length="301" mass="35617">MARAKTYEEIKQYIEIESNSGCKLLTTKEELEEEKIKQGKGNGSAKLQILCGECKKNIMQKSYASFKNRKGYTCRECSNKHIVRHSWDKDNLKELVEDNSNCELVDFYRTNGKKKRIHLILQCECGSQFDTDLSLFKGGKHCCNKCSNKKTSEKMTIHDDSTLKILIEDNSKYKYIKFDKVKNKQSTGYSVFLHIMDNEGYKYRIDKNSFHSFLKDAHNGFSRFKTSNIYTNYNFNLWITKNTNYQFLQSEYINGRFFIHLIDNEGYKYFMHKSNIDLIIKNNIKINMRFCKDNILYRILM</sequence>
<name>A0A9P2LKE8_CLOBO</name>
<evidence type="ECO:0000313" key="1">
    <source>
        <dbReference type="EMBL" id="EES90385.1"/>
    </source>
</evidence>
<dbReference type="AlphaFoldDB" id="A0A9P2LKE8"/>
<dbReference type="EMBL" id="ACSJ01000013">
    <property type="protein sequence ID" value="EES90385.1"/>
    <property type="molecule type" value="Genomic_DNA"/>
</dbReference>